<keyword evidence="2" id="KW-1185">Reference proteome</keyword>
<sequence>MALTIASRIIASDPTLSPISPRASVAASCGITRYVFSPSIIVGFGECMTRSTELAGTSGATTLV</sequence>
<reference evidence="1 2" key="1">
    <citation type="submission" date="2018-03" db="EMBL/GenBank/DDBJ databases">
        <authorList>
            <person name="Keele B.F."/>
        </authorList>
    </citation>
    <scope>NUCLEOTIDE SEQUENCE [LARGE SCALE GENOMIC DNA]</scope>
    <source>
        <strain evidence="1 2">CECT 8504</strain>
    </source>
</reference>
<protein>
    <submittedName>
        <fullName evidence="1">Uncharacterized protein</fullName>
    </submittedName>
</protein>
<dbReference type="EMBL" id="ONZF01000013">
    <property type="protein sequence ID" value="SPJ25971.1"/>
    <property type="molecule type" value="Genomic_DNA"/>
</dbReference>
<dbReference type="AlphaFoldDB" id="A0A2R8C0M2"/>
<proteinExistence type="predicted"/>
<name>A0A2R8C0M2_9RHOB</name>
<accession>A0A2R8C0M2</accession>
<dbReference type="Proteomes" id="UP000244912">
    <property type="component" value="Unassembled WGS sequence"/>
</dbReference>
<evidence type="ECO:0000313" key="1">
    <source>
        <dbReference type="EMBL" id="SPJ25971.1"/>
    </source>
</evidence>
<gene>
    <name evidence="1" type="ORF">PAA8504_03827</name>
</gene>
<organism evidence="1 2">
    <name type="scientific">Palleronia abyssalis</name>
    <dbReference type="NCBI Taxonomy" id="1501240"/>
    <lineage>
        <taxon>Bacteria</taxon>
        <taxon>Pseudomonadati</taxon>
        <taxon>Pseudomonadota</taxon>
        <taxon>Alphaproteobacteria</taxon>
        <taxon>Rhodobacterales</taxon>
        <taxon>Roseobacteraceae</taxon>
        <taxon>Palleronia</taxon>
    </lineage>
</organism>
<evidence type="ECO:0000313" key="2">
    <source>
        <dbReference type="Proteomes" id="UP000244912"/>
    </source>
</evidence>